<accession>A0A0N5BYP5</accession>
<dbReference type="AlphaFoldDB" id="A0A0N5BYP5"/>
<sequence length="151" mass="17602">MLFNKIMENFENFYGKTSTNTDVGMKNADKPVATDLFKESDIYKEITQSIISVSKIMENYDGDGYTNKNKNVEKMYERSNCEALKTFFTNEKNYIICVNYRNLIFNEFASSCAIATTENIIFSVKRENPENENLSDEDRKRVETKILFKVD</sequence>
<name>A0A0N5BYP5_STREA</name>
<keyword evidence="1" id="KW-1185">Reference proteome</keyword>
<proteinExistence type="predicted"/>
<organism evidence="1 2">
    <name type="scientific">Strongyloides papillosus</name>
    <name type="common">Intestinal threadworm</name>
    <dbReference type="NCBI Taxonomy" id="174720"/>
    <lineage>
        <taxon>Eukaryota</taxon>
        <taxon>Metazoa</taxon>
        <taxon>Ecdysozoa</taxon>
        <taxon>Nematoda</taxon>
        <taxon>Chromadorea</taxon>
        <taxon>Rhabditida</taxon>
        <taxon>Tylenchina</taxon>
        <taxon>Panagrolaimomorpha</taxon>
        <taxon>Strongyloidoidea</taxon>
        <taxon>Strongyloididae</taxon>
        <taxon>Strongyloides</taxon>
    </lineage>
</organism>
<reference evidence="2" key="1">
    <citation type="submission" date="2017-02" db="UniProtKB">
        <authorList>
            <consortium name="WormBaseParasite"/>
        </authorList>
    </citation>
    <scope>IDENTIFICATION</scope>
</reference>
<protein>
    <submittedName>
        <fullName evidence="2">Ground-like domain-containing protein</fullName>
    </submittedName>
</protein>
<dbReference type="WBParaSite" id="SPAL_0001089400.1">
    <property type="protein sequence ID" value="SPAL_0001089400.1"/>
    <property type="gene ID" value="SPAL_0001089400"/>
</dbReference>
<evidence type="ECO:0000313" key="2">
    <source>
        <dbReference type="WBParaSite" id="SPAL_0001089400.1"/>
    </source>
</evidence>
<evidence type="ECO:0000313" key="1">
    <source>
        <dbReference type="Proteomes" id="UP000046392"/>
    </source>
</evidence>
<dbReference type="Proteomes" id="UP000046392">
    <property type="component" value="Unplaced"/>
</dbReference>